<dbReference type="EMBL" id="BMXE01000002">
    <property type="protein sequence ID" value="GHB25642.1"/>
    <property type="molecule type" value="Genomic_DNA"/>
</dbReference>
<dbReference type="PANTHER" id="PTHR48079">
    <property type="entry name" value="PROTEIN YEEZ"/>
    <property type="match status" value="1"/>
</dbReference>
<organism evidence="2 3">
    <name type="scientific">Pseudovibrio japonicus</name>
    <dbReference type="NCBI Taxonomy" id="366534"/>
    <lineage>
        <taxon>Bacteria</taxon>
        <taxon>Pseudomonadati</taxon>
        <taxon>Pseudomonadota</taxon>
        <taxon>Alphaproteobacteria</taxon>
        <taxon>Hyphomicrobiales</taxon>
        <taxon>Stappiaceae</taxon>
        <taxon>Pseudovibrio</taxon>
    </lineage>
</organism>
<gene>
    <name evidence="2" type="ORF">GCM10007094_12170</name>
</gene>
<dbReference type="Gene3D" id="3.40.50.720">
    <property type="entry name" value="NAD(P)-binding Rossmann-like Domain"/>
    <property type="match status" value="1"/>
</dbReference>
<accession>A0ABQ3E4I9</accession>
<evidence type="ECO:0000313" key="2">
    <source>
        <dbReference type="EMBL" id="GHB25642.1"/>
    </source>
</evidence>
<reference evidence="3" key="1">
    <citation type="journal article" date="2019" name="Int. J. Syst. Evol. Microbiol.">
        <title>The Global Catalogue of Microorganisms (GCM) 10K type strain sequencing project: providing services to taxonomists for standard genome sequencing and annotation.</title>
        <authorList>
            <consortium name="The Broad Institute Genomics Platform"/>
            <consortium name="The Broad Institute Genome Sequencing Center for Infectious Disease"/>
            <person name="Wu L."/>
            <person name="Ma J."/>
        </authorList>
    </citation>
    <scope>NUCLEOTIDE SEQUENCE [LARGE SCALE GENOMIC DNA]</scope>
    <source>
        <strain evidence="3">KCTC 12861</strain>
    </source>
</reference>
<dbReference type="Proteomes" id="UP000637980">
    <property type="component" value="Unassembled WGS sequence"/>
</dbReference>
<protein>
    <recommendedName>
        <fullName evidence="1">NAD-dependent epimerase/dehydratase domain-containing protein</fullName>
    </recommendedName>
</protein>
<dbReference type="SUPFAM" id="SSF51735">
    <property type="entry name" value="NAD(P)-binding Rossmann-fold domains"/>
    <property type="match status" value="1"/>
</dbReference>
<dbReference type="PANTHER" id="PTHR48079:SF6">
    <property type="entry name" value="NAD(P)-BINDING DOMAIN-CONTAINING PROTEIN-RELATED"/>
    <property type="match status" value="1"/>
</dbReference>
<dbReference type="Pfam" id="PF01370">
    <property type="entry name" value="Epimerase"/>
    <property type="match status" value="1"/>
</dbReference>
<proteinExistence type="predicted"/>
<dbReference type="InterPro" id="IPR001509">
    <property type="entry name" value="Epimerase_deHydtase"/>
</dbReference>
<evidence type="ECO:0000313" key="3">
    <source>
        <dbReference type="Proteomes" id="UP000637980"/>
    </source>
</evidence>
<name>A0ABQ3E4I9_9HYPH</name>
<feature type="domain" description="NAD-dependent epimerase/dehydratase" evidence="1">
    <location>
        <begin position="10"/>
        <end position="222"/>
    </location>
</feature>
<keyword evidence="3" id="KW-1185">Reference proteome</keyword>
<dbReference type="InterPro" id="IPR051783">
    <property type="entry name" value="NAD(P)-dependent_oxidoreduct"/>
</dbReference>
<evidence type="ECO:0000259" key="1">
    <source>
        <dbReference type="Pfam" id="PF01370"/>
    </source>
</evidence>
<sequence>MGSSGSDMRVFILGGTGSIGTELVKQLRSRSHEVIALSRSARSDEKLKKLGAIPFRGDMREPEGWVSETLKHDAVIQVAATFSDDMAEVDNRVTSALIDTSSELTEKRRILYTGGCWLYGETGDEVATEDRAFDPLPAFEWMVKNGERLLNCASFSTAIVHPALVYHEEGGAFERMMTAAREDQPIEVWGTPETRWAIIERSDLARAYCEFLDKPVLTGHFNAATQECVRVGDIANWLARRYDNTNPMIIRGADELVREYGSWAKGPTLDQQMSADKLMKLTDWRPQITDYRNLKLAAGSHYENISA</sequence>
<comment type="caution">
    <text evidence="2">The sequence shown here is derived from an EMBL/GenBank/DDBJ whole genome shotgun (WGS) entry which is preliminary data.</text>
</comment>
<dbReference type="InterPro" id="IPR036291">
    <property type="entry name" value="NAD(P)-bd_dom_sf"/>
</dbReference>